<dbReference type="SUPFAM" id="SSF51004">
    <property type="entry name" value="C-terminal (heme d1) domain of cytochrome cd1-nitrite reductase"/>
    <property type="match status" value="1"/>
</dbReference>
<dbReference type="NCBIfam" id="NF038117">
    <property type="entry name" value="choice_anch_I"/>
    <property type="match status" value="1"/>
</dbReference>
<evidence type="ECO:0000313" key="4">
    <source>
        <dbReference type="EMBL" id="RKN16756.1"/>
    </source>
</evidence>
<dbReference type="InterPro" id="IPR015943">
    <property type="entry name" value="WD40/YVTN_repeat-like_dom_sf"/>
</dbReference>
<dbReference type="InterPro" id="IPR011048">
    <property type="entry name" value="Haem_d1_sf"/>
</dbReference>
<dbReference type="Proteomes" id="UP000275024">
    <property type="component" value="Unassembled WGS sequence"/>
</dbReference>
<evidence type="ECO:0000313" key="5">
    <source>
        <dbReference type="Proteomes" id="UP000268652"/>
    </source>
</evidence>
<dbReference type="EMBL" id="RBDY01000026">
    <property type="protein sequence ID" value="RKN16756.1"/>
    <property type="molecule type" value="Genomic_DNA"/>
</dbReference>
<feature type="compositionally biased region" description="Basic and acidic residues" evidence="1">
    <location>
        <begin position="383"/>
        <end position="393"/>
    </location>
</feature>
<dbReference type="AlphaFoldDB" id="A0A3A9VYK1"/>
<reference evidence="5 6" key="1">
    <citation type="submission" date="2018-09" db="EMBL/GenBank/DDBJ databases">
        <title>Streptomyces sp. nov. DS1-2, an endophytic actinomycete isolated from roots of Dendrobium scabrilingue.</title>
        <authorList>
            <person name="Kuncharoen N."/>
            <person name="Kudo T."/>
            <person name="Ohkuma M."/>
            <person name="Yuki M."/>
            <person name="Tanasupawat S."/>
        </authorList>
    </citation>
    <scope>NUCLEOTIDE SEQUENCE [LARGE SCALE GENOMIC DNA]</scope>
    <source>
        <strain evidence="3 6">AZ1-7</strain>
        <strain evidence="4 5">DS1-2</strain>
    </source>
</reference>
<accession>A0A3A9VYK1</accession>
<sequence length="488" mass="52268">MELTLLGRYESGSFDEAAAEITAFDPATARVFTVNAERGTVDVLDIADPANPVKVAELATPGANSVAVHDGLVAVAQQASDKTRPGTVSFFRADDGAPVDSVTVGALPDALTFTPDGSRVVVANEGEPASYCEEDGYDPEGSVSVITLHEGRVEGVRTADFRAWNGSEDRLRRDGVRIYGPGASAAQDLEPEYPTVSPDGRLAYVTLQENNAIAVVNLAQARVTRIEPLGTKDHSRRGNGLDPSDEDGGTHIGRWPVRGLYQPDGIAAFSRGDYLITANEGDARDWDCYAEEVRVADVELSPRAFRDADELQRPEALGRLTITETSPRDRQGRYTELHALGGRSLSVLDTRGRVVWDSGDELERLIAERFPDDFNTDNTENAPDSRSDNKGPEPEGVTVGRVAGTEYAFAGLERVGGVVVHDLSNPRHPELAGYVNSRDFAGDPEAGTAGDLGPEGLTFIRAQDSPTDKPLLVVGFETSGTTAIYEIA</sequence>
<gene>
    <name evidence="4" type="ORF">D7318_25355</name>
    <name evidence="3" type="ORF">D7319_25990</name>
</gene>
<name>A0A3A9VYK1_9ACTN</name>
<dbReference type="PANTHER" id="PTHR46928:SF1">
    <property type="entry name" value="MESENCHYME-SPECIFIC CELL SURFACE GLYCOPROTEIN"/>
    <property type="match status" value="1"/>
</dbReference>
<dbReference type="Pfam" id="PF22494">
    <property type="entry name" value="choice_anch_I"/>
    <property type="match status" value="1"/>
</dbReference>
<organism evidence="3 6">
    <name type="scientific">Streptomyces radicis</name>
    <dbReference type="NCBI Taxonomy" id="1750517"/>
    <lineage>
        <taxon>Bacteria</taxon>
        <taxon>Bacillati</taxon>
        <taxon>Actinomycetota</taxon>
        <taxon>Actinomycetes</taxon>
        <taxon>Kitasatosporales</taxon>
        <taxon>Streptomycetaceae</taxon>
        <taxon>Streptomyces</taxon>
    </lineage>
</organism>
<evidence type="ECO:0000256" key="1">
    <source>
        <dbReference type="SAM" id="MobiDB-lite"/>
    </source>
</evidence>
<evidence type="ECO:0000313" key="3">
    <source>
        <dbReference type="EMBL" id="RKN05223.1"/>
    </source>
</evidence>
<dbReference type="OrthoDB" id="1016457at2"/>
<feature type="domain" description="Choice-of-anchor I" evidence="2">
    <location>
        <begin position="17"/>
        <end position="487"/>
    </location>
</feature>
<evidence type="ECO:0000259" key="2">
    <source>
        <dbReference type="Pfam" id="PF22494"/>
    </source>
</evidence>
<feature type="region of interest" description="Disordered" evidence="1">
    <location>
        <begin position="229"/>
        <end position="254"/>
    </location>
</feature>
<dbReference type="Gene3D" id="2.130.10.10">
    <property type="entry name" value="YVTN repeat-like/Quinoprotein amine dehydrogenase"/>
    <property type="match status" value="1"/>
</dbReference>
<protein>
    <submittedName>
        <fullName evidence="3">Alkaline phosphatase</fullName>
    </submittedName>
</protein>
<comment type="caution">
    <text evidence="3">The sequence shown here is derived from an EMBL/GenBank/DDBJ whole genome shotgun (WGS) entry which is preliminary data.</text>
</comment>
<dbReference type="InterPro" id="IPR052956">
    <property type="entry name" value="Mesenchyme-surface_protein"/>
</dbReference>
<dbReference type="Proteomes" id="UP000268652">
    <property type="component" value="Unassembled WGS sequence"/>
</dbReference>
<dbReference type="InterPro" id="IPR055188">
    <property type="entry name" value="Choice_anch_I"/>
</dbReference>
<dbReference type="PANTHER" id="PTHR46928">
    <property type="entry name" value="MESENCHYME-SPECIFIC CELL SURFACE GLYCOPROTEIN"/>
    <property type="match status" value="1"/>
</dbReference>
<keyword evidence="5" id="KW-1185">Reference proteome</keyword>
<evidence type="ECO:0000313" key="6">
    <source>
        <dbReference type="Proteomes" id="UP000275024"/>
    </source>
</evidence>
<proteinExistence type="predicted"/>
<feature type="region of interest" description="Disordered" evidence="1">
    <location>
        <begin position="367"/>
        <end position="398"/>
    </location>
</feature>
<dbReference type="EMBL" id="RBDX01000028">
    <property type="protein sequence ID" value="RKN05223.1"/>
    <property type="molecule type" value="Genomic_DNA"/>
</dbReference>